<proteinExistence type="predicted"/>
<keyword evidence="2" id="KW-1185">Reference proteome</keyword>
<dbReference type="Pfam" id="PF10698">
    <property type="entry name" value="DUF2505"/>
    <property type="match status" value="1"/>
</dbReference>
<reference evidence="2" key="1">
    <citation type="journal article" date="2019" name="Int. J. Syst. Evol. Microbiol.">
        <title>The Global Catalogue of Microorganisms (GCM) 10K type strain sequencing project: providing services to taxonomists for standard genome sequencing and annotation.</title>
        <authorList>
            <consortium name="The Broad Institute Genomics Platform"/>
            <consortium name="The Broad Institute Genome Sequencing Center for Infectious Disease"/>
            <person name="Wu L."/>
            <person name="Ma J."/>
        </authorList>
    </citation>
    <scope>NUCLEOTIDE SEQUENCE [LARGE SCALE GENOMIC DNA]</scope>
    <source>
        <strain evidence="2">ICMP 19430</strain>
    </source>
</reference>
<gene>
    <name evidence="1" type="ORF">ACFQS9_15910</name>
</gene>
<organism evidence="1 2">
    <name type="scientific">Rhodococcus daqingensis</name>
    <dbReference type="NCBI Taxonomy" id="2479363"/>
    <lineage>
        <taxon>Bacteria</taxon>
        <taxon>Bacillati</taxon>
        <taxon>Actinomycetota</taxon>
        <taxon>Actinomycetes</taxon>
        <taxon>Mycobacteriales</taxon>
        <taxon>Nocardiaceae</taxon>
        <taxon>Rhodococcus</taxon>
    </lineage>
</organism>
<protein>
    <submittedName>
        <fullName evidence="1">DUF2505 domain-containing protein</fullName>
    </submittedName>
</protein>
<name>A0ABW2RZV9_9NOCA</name>
<dbReference type="InterPro" id="IPR019639">
    <property type="entry name" value="DUF2505"/>
</dbReference>
<dbReference type="RefSeq" id="WP_378406290.1">
    <property type="nucleotide sequence ID" value="NZ_JBHTCS010000017.1"/>
</dbReference>
<evidence type="ECO:0000313" key="1">
    <source>
        <dbReference type="EMBL" id="MFC7449381.1"/>
    </source>
</evidence>
<evidence type="ECO:0000313" key="2">
    <source>
        <dbReference type="Proteomes" id="UP001596484"/>
    </source>
</evidence>
<dbReference type="EMBL" id="JBHTCS010000017">
    <property type="protein sequence ID" value="MFC7449381.1"/>
    <property type="molecule type" value="Genomic_DNA"/>
</dbReference>
<comment type="caution">
    <text evidence="1">The sequence shown here is derived from an EMBL/GenBank/DDBJ whole genome shotgun (WGS) entry which is preliminary data.</text>
</comment>
<sequence length="167" mass="17653">MARRIPHSASYPQPVDQVHRAVTSERYWRDRLDAVGGGGAELRHVATGEGTIDVEMAQSIPAEHLPAVVSKIRPGDLIITRTETWGALAGDSATGTFSARVEGLPGEVTGTLTLAPQNTGAAITLDGRVEVKLPLIGGKIEAVIAEQVVELLDAEHDFTEGWIAAAN</sequence>
<dbReference type="Proteomes" id="UP001596484">
    <property type="component" value="Unassembled WGS sequence"/>
</dbReference>
<accession>A0ABW2RZV9</accession>